<protein>
    <submittedName>
        <fullName evidence="2">Uncharacterized protein</fullName>
    </submittedName>
</protein>
<evidence type="ECO:0000313" key="2">
    <source>
        <dbReference type="EMBL" id="VEN34304.1"/>
    </source>
</evidence>
<keyword evidence="1" id="KW-0732">Signal</keyword>
<proteinExistence type="predicted"/>
<evidence type="ECO:0000256" key="1">
    <source>
        <dbReference type="SAM" id="SignalP"/>
    </source>
</evidence>
<dbReference type="EMBL" id="CAACVG010000556">
    <property type="protein sequence ID" value="VEN34304.1"/>
    <property type="molecule type" value="Genomic_DNA"/>
</dbReference>
<feature type="chain" id="PRO_5025055139" evidence="1">
    <location>
        <begin position="25"/>
        <end position="86"/>
    </location>
</feature>
<name>A0A653BG84_CALMS</name>
<dbReference type="OrthoDB" id="6720658at2759"/>
<sequence>MENLTMMFYYITILTFTLRISISAQDIPGYIEVTSEKDDGGIGRIARCGENGERKMCVKYYECDPNTKTITRSSSTNGFGVIDIRY</sequence>
<reference evidence="2 3" key="1">
    <citation type="submission" date="2019-01" db="EMBL/GenBank/DDBJ databases">
        <authorList>
            <person name="Sayadi A."/>
        </authorList>
    </citation>
    <scope>NUCLEOTIDE SEQUENCE [LARGE SCALE GENOMIC DNA]</scope>
</reference>
<evidence type="ECO:0000313" key="3">
    <source>
        <dbReference type="Proteomes" id="UP000410492"/>
    </source>
</evidence>
<dbReference type="AlphaFoldDB" id="A0A653BG84"/>
<gene>
    <name evidence="2" type="ORF">CALMAC_LOCUS541</name>
</gene>
<organism evidence="2 3">
    <name type="scientific">Callosobruchus maculatus</name>
    <name type="common">Southern cowpea weevil</name>
    <name type="synonym">Pulse bruchid</name>
    <dbReference type="NCBI Taxonomy" id="64391"/>
    <lineage>
        <taxon>Eukaryota</taxon>
        <taxon>Metazoa</taxon>
        <taxon>Ecdysozoa</taxon>
        <taxon>Arthropoda</taxon>
        <taxon>Hexapoda</taxon>
        <taxon>Insecta</taxon>
        <taxon>Pterygota</taxon>
        <taxon>Neoptera</taxon>
        <taxon>Endopterygota</taxon>
        <taxon>Coleoptera</taxon>
        <taxon>Polyphaga</taxon>
        <taxon>Cucujiformia</taxon>
        <taxon>Chrysomeloidea</taxon>
        <taxon>Chrysomelidae</taxon>
        <taxon>Bruchinae</taxon>
        <taxon>Bruchini</taxon>
        <taxon>Callosobruchus</taxon>
    </lineage>
</organism>
<keyword evidence="3" id="KW-1185">Reference proteome</keyword>
<accession>A0A653BG84</accession>
<feature type="non-terminal residue" evidence="2">
    <location>
        <position position="86"/>
    </location>
</feature>
<dbReference type="Proteomes" id="UP000410492">
    <property type="component" value="Unassembled WGS sequence"/>
</dbReference>
<feature type="signal peptide" evidence="1">
    <location>
        <begin position="1"/>
        <end position="24"/>
    </location>
</feature>